<name>A0A401X7K3_ACEPA</name>
<reference evidence="1 2" key="1">
    <citation type="submission" date="2016-06" db="EMBL/GenBank/DDBJ databases">
        <title>Acetobacter pasteurianus NBRC 3278 whole genome sequencing project.</title>
        <authorList>
            <person name="Matsutani M."/>
            <person name="Shiwa Y."/>
            <person name="Okamoto-Kainuma A."/>
            <person name="Ishikawa M."/>
            <person name="Koizumi Y."/>
            <person name="Yoshikawa H."/>
            <person name="Yakushi T."/>
            <person name="Matsushita K."/>
        </authorList>
    </citation>
    <scope>NUCLEOTIDE SEQUENCE [LARGE SCALE GENOMIC DNA]</scope>
    <source>
        <strain evidence="1 2">NBRC 3278</strain>
    </source>
</reference>
<dbReference type="EMBL" id="BDEV01000121">
    <property type="protein sequence ID" value="GCD63747.1"/>
    <property type="molecule type" value="Genomic_DNA"/>
</dbReference>
<accession>A0A401X7K3</accession>
<comment type="caution">
    <text evidence="1">The sequence shown here is derived from an EMBL/GenBank/DDBJ whole genome shotgun (WGS) entry which is preliminary data.</text>
</comment>
<sequence>MAWPTKQKGLIGMPIDEKKLKADLTALGVTNIGQAMLASGVELAKHESDLYVYATPLTQKILSSFGKDRRTISEMTFSDQVGRKVMFDVPFMYPAAEDFQKFPANVVVERTGYVGVKSPAHWGEMGLDIPFAATGVDKITFATPEGQQPVMVNGEAGLKGFSLQKGAQDWDCSFEWADGQKTDLTLSHEEFAKMMSGPEKNLDVSAINRLVAEAAPKPEVSDAPSP</sequence>
<protein>
    <submittedName>
        <fullName evidence="1">Uncharacterized protein</fullName>
    </submittedName>
</protein>
<organism evidence="1 2">
    <name type="scientific">Acetobacter pasteurianus NBRC 3278</name>
    <dbReference type="NCBI Taxonomy" id="1226660"/>
    <lineage>
        <taxon>Bacteria</taxon>
        <taxon>Pseudomonadati</taxon>
        <taxon>Pseudomonadota</taxon>
        <taxon>Alphaproteobacteria</taxon>
        <taxon>Acetobacterales</taxon>
        <taxon>Acetobacteraceae</taxon>
        <taxon>Acetobacter</taxon>
    </lineage>
</organism>
<keyword evidence="2" id="KW-1185">Reference proteome</keyword>
<evidence type="ECO:0000313" key="1">
    <source>
        <dbReference type="EMBL" id="GCD63747.1"/>
    </source>
</evidence>
<proteinExistence type="predicted"/>
<dbReference type="Proteomes" id="UP000287385">
    <property type="component" value="Unassembled WGS sequence"/>
</dbReference>
<dbReference type="AlphaFoldDB" id="A0A401X7K3"/>
<evidence type="ECO:0000313" key="2">
    <source>
        <dbReference type="Proteomes" id="UP000287385"/>
    </source>
</evidence>
<gene>
    <name evidence="1" type="ORF">NBRC3278_2840</name>
</gene>